<feature type="transmembrane region" description="Helical" evidence="5">
    <location>
        <begin position="6"/>
        <end position="26"/>
    </location>
</feature>
<accession>A0A142ENS5</accession>
<keyword evidence="2 5" id="KW-0812">Transmembrane</keyword>
<gene>
    <name evidence="7" type="ORF">AO498_10110</name>
</gene>
<dbReference type="InterPro" id="IPR006694">
    <property type="entry name" value="Fatty_acid_hydroxylase"/>
</dbReference>
<comment type="subcellular location">
    <subcellularLocation>
        <location evidence="1">Membrane</location>
    </subcellularLocation>
</comment>
<proteinExistence type="predicted"/>
<feature type="domain" description="Fatty acid hydroxylase" evidence="6">
    <location>
        <begin position="91"/>
        <end position="228"/>
    </location>
</feature>
<dbReference type="Pfam" id="PF04116">
    <property type="entry name" value="FA_hydroxylase"/>
    <property type="match status" value="1"/>
</dbReference>
<dbReference type="GO" id="GO:0016020">
    <property type="term" value="C:membrane"/>
    <property type="evidence" value="ECO:0007669"/>
    <property type="project" value="UniProtKB-SubCell"/>
</dbReference>
<dbReference type="GO" id="GO:0016491">
    <property type="term" value="F:oxidoreductase activity"/>
    <property type="evidence" value="ECO:0007669"/>
    <property type="project" value="InterPro"/>
</dbReference>
<dbReference type="PANTHER" id="PTHR11863">
    <property type="entry name" value="STEROL DESATURASE"/>
    <property type="match status" value="1"/>
</dbReference>
<dbReference type="InterPro" id="IPR050307">
    <property type="entry name" value="Sterol_Desaturase_Related"/>
</dbReference>
<dbReference type="STRING" id="1727163.AO498_10110"/>
<dbReference type="AlphaFoldDB" id="A0A142ENS5"/>
<dbReference type="EMBL" id="CP012836">
    <property type="protein sequence ID" value="AMQ56780.1"/>
    <property type="molecule type" value="Genomic_DNA"/>
</dbReference>
<dbReference type="RefSeq" id="WP_067546878.1">
    <property type="nucleotide sequence ID" value="NZ_CP012836.1"/>
</dbReference>
<dbReference type="GO" id="GO:0008610">
    <property type="term" value="P:lipid biosynthetic process"/>
    <property type="evidence" value="ECO:0007669"/>
    <property type="project" value="InterPro"/>
</dbReference>
<evidence type="ECO:0000256" key="1">
    <source>
        <dbReference type="ARBA" id="ARBA00004370"/>
    </source>
</evidence>
<sequence length="272" mass="32349">MELINFILSIDPNYILIGLLSLFFFLEQVTSNPYPFKNRGKHLFQNLLFQLSLTLLNLIFLGIQLGWIKWLNARQIGLLQLIELPFWIKLVLGVALYDLTTYWIHRASHKVPLLWRLHRVHHSDTHMDSTTTFRFHPLEIIFIYQTGNVITAAIFGTDMTSLALYYFIVYIFFFLEHSNLNYPNWLNQSLGLLFVMPDHHRVHHHKDQQYTDSNFADIFILWDRIFKTFKYVPVKKTDLGLKEFDSEDKQTFLYLMKSPFLTIRKKSEGSNR</sequence>
<protein>
    <submittedName>
        <fullName evidence="7">Fatty acid hydroxylase</fullName>
    </submittedName>
</protein>
<keyword evidence="3 5" id="KW-1133">Transmembrane helix</keyword>
<evidence type="ECO:0000259" key="6">
    <source>
        <dbReference type="Pfam" id="PF04116"/>
    </source>
</evidence>
<keyword evidence="4 5" id="KW-0472">Membrane</keyword>
<dbReference type="KEGG" id="alm:AO498_10110"/>
<feature type="transmembrane region" description="Helical" evidence="5">
    <location>
        <begin position="149"/>
        <end position="175"/>
    </location>
</feature>
<evidence type="ECO:0000256" key="2">
    <source>
        <dbReference type="ARBA" id="ARBA00022692"/>
    </source>
</evidence>
<evidence type="ECO:0000313" key="8">
    <source>
        <dbReference type="Proteomes" id="UP000073816"/>
    </source>
</evidence>
<name>A0A142ENS5_9BACT</name>
<dbReference type="Proteomes" id="UP000073816">
    <property type="component" value="Chromosome"/>
</dbReference>
<evidence type="ECO:0000256" key="5">
    <source>
        <dbReference type="SAM" id="Phobius"/>
    </source>
</evidence>
<dbReference type="OrthoDB" id="9770329at2"/>
<evidence type="ECO:0000256" key="3">
    <source>
        <dbReference type="ARBA" id="ARBA00022989"/>
    </source>
</evidence>
<organism evidence="7 8">
    <name type="scientific">Algoriphagus sanaruensis</name>
    <dbReference type="NCBI Taxonomy" id="1727163"/>
    <lineage>
        <taxon>Bacteria</taxon>
        <taxon>Pseudomonadati</taxon>
        <taxon>Bacteroidota</taxon>
        <taxon>Cytophagia</taxon>
        <taxon>Cytophagales</taxon>
        <taxon>Cyclobacteriaceae</taxon>
        <taxon>Algoriphagus</taxon>
    </lineage>
</organism>
<dbReference type="PATRIC" id="fig|1727163.4.peg.2113"/>
<feature type="transmembrane region" description="Helical" evidence="5">
    <location>
        <begin position="47"/>
        <end position="66"/>
    </location>
</feature>
<dbReference type="GO" id="GO:0005506">
    <property type="term" value="F:iron ion binding"/>
    <property type="evidence" value="ECO:0007669"/>
    <property type="project" value="InterPro"/>
</dbReference>
<feature type="transmembrane region" description="Helical" evidence="5">
    <location>
        <begin position="86"/>
        <end position="104"/>
    </location>
</feature>
<evidence type="ECO:0000256" key="4">
    <source>
        <dbReference type="ARBA" id="ARBA00023136"/>
    </source>
</evidence>
<evidence type="ECO:0000313" key="7">
    <source>
        <dbReference type="EMBL" id="AMQ56780.1"/>
    </source>
</evidence>
<reference evidence="7 8" key="2">
    <citation type="journal article" date="2016" name="Genome Announc.">
        <title>Complete Genome Sequence of Algoriphagus sp. Strain M8-2, Isolated from a Brackish Lake.</title>
        <authorList>
            <person name="Muraguchi Y."/>
            <person name="Kushimoto K."/>
            <person name="Ohtsubo Y."/>
            <person name="Suzuki T."/>
            <person name="Dohra H."/>
            <person name="Kimbara K."/>
            <person name="Shintani M."/>
        </authorList>
    </citation>
    <scope>NUCLEOTIDE SEQUENCE [LARGE SCALE GENOMIC DNA]</scope>
    <source>
        <strain evidence="7 8">M8-2</strain>
    </source>
</reference>
<keyword evidence="8" id="KW-1185">Reference proteome</keyword>
<reference evidence="8" key="1">
    <citation type="submission" date="2015-09" db="EMBL/GenBank/DDBJ databases">
        <title>Complete sequence of Algoriphagus sp. M8-2.</title>
        <authorList>
            <person name="Shintani M."/>
        </authorList>
    </citation>
    <scope>NUCLEOTIDE SEQUENCE [LARGE SCALE GENOMIC DNA]</scope>
    <source>
        <strain evidence="8">M8-2</strain>
    </source>
</reference>